<dbReference type="Gene3D" id="2.40.160.20">
    <property type="match status" value="1"/>
</dbReference>
<organism evidence="3 4">
    <name type="scientific">Erythrobacter aureus</name>
    <dbReference type="NCBI Taxonomy" id="2182384"/>
    <lineage>
        <taxon>Bacteria</taxon>
        <taxon>Pseudomonadati</taxon>
        <taxon>Pseudomonadota</taxon>
        <taxon>Alphaproteobacteria</taxon>
        <taxon>Sphingomonadales</taxon>
        <taxon>Erythrobacteraceae</taxon>
        <taxon>Erythrobacter/Porphyrobacter group</taxon>
        <taxon>Erythrobacter</taxon>
    </lineage>
</organism>
<evidence type="ECO:0000259" key="2">
    <source>
        <dbReference type="Pfam" id="PF13505"/>
    </source>
</evidence>
<sequence>MAIARLNLFVFSDRSIQQAVSRLATHALSSRIQRTNRMRTLMKTKNLLVAALATSAAIALPSAAQAQAAVPGEGFIGVSAGVHSLGLEDEVEAVVPGLDIDDSSPIFGVFAGYDFPLGQSLFAGVEANYNFGTDALDGDYGASARLGFRGPGGVKIYGRAGYQAIKVDYNEIIDDDTVNFDAFDDTESDFLAGIGVDVPVGKAFVRANLDTISFDTMRATAGVGLRF</sequence>
<dbReference type="SUPFAM" id="SSF56925">
    <property type="entry name" value="OMPA-like"/>
    <property type="match status" value="1"/>
</dbReference>
<dbReference type="Pfam" id="PF13505">
    <property type="entry name" value="OMP_b-brl"/>
    <property type="match status" value="1"/>
</dbReference>
<dbReference type="InterPro" id="IPR027385">
    <property type="entry name" value="Beta-barrel_OMP"/>
</dbReference>
<keyword evidence="1" id="KW-0732">Signal</keyword>
<dbReference type="Proteomes" id="UP000254508">
    <property type="component" value="Chromosome"/>
</dbReference>
<accession>A0A345YEZ7</accession>
<evidence type="ECO:0000256" key="1">
    <source>
        <dbReference type="ARBA" id="ARBA00022729"/>
    </source>
</evidence>
<reference evidence="4" key="1">
    <citation type="submission" date="2018-07" db="EMBL/GenBank/DDBJ databases">
        <title>Genome sequence of Erythrobacter strain YH-07, an antagonistic bacterium isolated from Yellow Sea.</title>
        <authorList>
            <person name="Tang T."/>
            <person name="Liu Q."/>
            <person name="Sun X."/>
        </authorList>
    </citation>
    <scope>NUCLEOTIDE SEQUENCE [LARGE SCALE GENOMIC DNA]</scope>
    <source>
        <strain evidence="4">YH-07</strain>
    </source>
</reference>
<evidence type="ECO:0000313" key="4">
    <source>
        <dbReference type="Proteomes" id="UP000254508"/>
    </source>
</evidence>
<dbReference type="EMBL" id="CP031357">
    <property type="protein sequence ID" value="AXK42499.1"/>
    <property type="molecule type" value="Genomic_DNA"/>
</dbReference>
<dbReference type="InterPro" id="IPR011250">
    <property type="entry name" value="OMP/PagP_B-barrel"/>
</dbReference>
<protein>
    <recommendedName>
        <fullName evidence="2">Outer membrane protein beta-barrel domain-containing protein</fullName>
    </recommendedName>
</protein>
<evidence type="ECO:0000313" key="3">
    <source>
        <dbReference type="EMBL" id="AXK42499.1"/>
    </source>
</evidence>
<dbReference type="AlphaFoldDB" id="A0A345YEZ7"/>
<name>A0A345YEZ7_9SPHN</name>
<feature type="domain" description="Outer membrane protein beta-barrel" evidence="2">
    <location>
        <begin position="57"/>
        <end position="227"/>
    </location>
</feature>
<proteinExistence type="predicted"/>
<dbReference type="OrthoDB" id="7594964at2"/>
<keyword evidence="4" id="KW-1185">Reference proteome</keyword>
<gene>
    <name evidence="3" type="ORF">DVR09_09315</name>
</gene>
<dbReference type="KEGG" id="err:DVR09_09315"/>